<dbReference type="InterPro" id="IPR041489">
    <property type="entry name" value="PDZ_6"/>
</dbReference>
<evidence type="ECO:0000256" key="4">
    <source>
        <dbReference type="ARBA" id="ARBA00022825"/>
    </source>
</evidence>
<dbReference type="SUPFAM" id="SSF52096">
    <property type="entry name" value="ClpP/crotonase"/>
    <property type="match status" value="1"/>
</dbReference>
<comment type="similarity">
    <text evidence="1 5">Belongs to the peptidase S41A family.</text>
</comment>
<dbReference type="FunFam" id="3.90.226.10:FF:000029">
    <property type="entry name" value="Peptidase, S41 family"/>
    <property type="match status" value="1"/>
</dbReference>
<dbReference type="GO" id="GO:0008236">
    <property type="term" value="F:serine-type peptidase activity"/>
    <property type="evidence" value="ECO:0007669"/>
    <property type="project" value="UniProtKB-KW"/>
</dbReference>
<dbReference type="Gene3D" id="3.30.750.44">
    <property type="match status" value="1"/>
</dbReference>
<keyword evidence="2 5" id="KW-0645">Protease</keyword>
<dbReference type="GO" id="GO:0004175">
    <property type="term" value="F:endopeptidase activity"/>
    <property type="evidence" value="ECO:0007669"/>
    <property type="project" value="TreeGrafter"/>
</dbReference>
<evidence type="ECO:0000256" key="1">
    <source>
        <dbReference type="ARBA" id="ARBA00009179"/>
    </source>
</evidence>
<evidence type="ECO:0000256" key="6">
    <source>
        <dbReference type="SAM" id="SignalP"/>
    </source>
</evidence>
<comment type="caution">
    <text evidence="8">The sequence shown here is derived from an EMBL/GenBank/DDBJ whole genome shotgun (WGS) entry which is preliminary data.</text>
</comment>
<proteinExistence type="inferred from homology"/>
<dbReference type="InterPro" id="IPR004447">
    <property type="entry name" value="Peptidase_S41A"/>
</dbReference>
<feature type="domain" description="PDZ" evidence="7">
    <location>
        <begin position="88"/>
        <end position="154"/>
    </location>
</feature>
<dbReference type="Gene3D" id="2.30.42.10">
    <property type="match status" value="1"/>
</dbReference>
<dbReference type="InterPro" id="IPR005151">
    <property type="entry name" value="Tail-specific_protease"/>
</dbReference>
<evidence type="ECO:0000259" key="7">
    <source>
        <dbReference type="PROSITE" id="PS50106"/>
    </source>
</evidence>
<dbReference type="AlphaFoldDB" id="A0A4Q0YE85"/>
<dbReference type="GO" id="GO:0030288">
    <property type="term" value="C:outer membrane-bounded periplasmic space"/>
    <property type="evidence" value="ECO:0007669"/>
    <property type="project" value="TreeGrafter"/>
</dbReference>
<feature type="chain" id="PRO_5020724525" evidence="6">
    <location>
        <begin position="25"/>
        <end position="436"/>
    </location>
</feature>
<keyword evidence="6" id="KW-0732">Signal</keyword>
<dbReference type="Proteomes" id="UP000290172">
    <property type="component" value="Unassembled WGS sequence"/>
</dbReference>
<dbReference type="InterPro" id="IPR001478">
    <property type="entry name" value="PDZ"/>
</dbReference>
<dbReference type="CDD" id="cd06782">
    <property type="entry name" value="cpPDZ_CPP-like"/>
    <property type="match status" value="1"/>
</dbReference>
<dbReference type="Pfam" id="PF17820">
    <property type="entry name" value="PDZ_6"/>
    <property type="match status" value="1"/>
</dbReference>
<feature type="signal peptide" evidence="6">
    <location>
        <begin position="1"/>
        <end position="24"/>
    </location>
</feature>
<reference evidence="8 9" key="1">
    <citation type="submission" date="2017-10" db="EMBL/GenBank/DDBJ databases">
        <title>Genomics of the genus Arcobacter.</title>
        <authorList>
            <person name="Perez-Cataluna A."/>
            <person name="Figueras M.J."/>
        </authorList>
    </citation>
    <scope>NUCLEOTIDE SEQUENCE [LARGE SCALE GENOMIC DNA]</scope>
    <source>
        <strain evidence="8 9">CECT 8993</strain>
    </source>
</reference>
<dbReference type="EMBL" id="PDKJ01000007">
    <property type="protein sequence ID" value="RXJ67924.1"/>
    <property type="molecule type" value="Genomic_DNA"/>
</dbReference>
<dbReference type="Pfam" id="PF22694">
    <property type="entry name" value="CtpB_N-like"/>
    <property type="match status" value="1"/>
</dbReference>
<protein>
    <submittedName>
        <fullName evidence="8">Peptidase S41</fullName>
    </submittedName>
</protein>
<sequence>MMKKLSKLFLIASLVTLLSQSVIAKEEQQENNQSRFESLSKLTQVIGTVEKYYVDDIKLEEIVDKALKGLMQELDAHSTYLDKKASKEMSIQTSGEFGGLGITVGMRDAALTVIAPIDDTPAYKAGVESGDIILKIDDKSTLNMTLDEAVALMRGKPKTSITLTVVRKGENKPIKIDIVRDIIKIKSVFAKTIEDENILYIRVSSFDKNVTDKMKEAIKANPKAKGVILDLRNNPGGLLTQAIGVVDLFVDSGVIVSQKGRNISDEEKFEAIPANTITHKPLVVLVNGGSASASEIVSGALQDHKRAIVVGEKTFGKGSVQAILPITADGKENIKLTIAKYYLPSGRTIQATGITPDVVAYPGAAVKENGSEFKIKEADLKKHLEVELQKENGTKKAKNTDEDDESNKVLTKKQIEEDNQITVGLAILKSLIIVNK</sequence>
<evidence type="ECO:0000256" key="5">
    <source>
        <dbReference type="RuleBase" id="RU004404"/>
    </source>
</evidence>
<dbReference type="SMART" id="SM00228">
    <property type="entry name" value="PDZ"/>
    <property type="match status" value="1"/>
</dbReference>
<dbReference type="SMART" id="SM00245">
    <property type="entry name" value="TSPc"/>
    <property type="match status" value="1"/>
</dbReference>
<dbReference type="GO" id="GO:0007165">
    <property type="term" value="P:signal transduction"/>
    <property type="evidence" value="ECO:0007669"/>
    <property type="project" value="TreeGrafter"/>
</dbReference>
<organism evidence="8 9">
    <name type="scientific">Halarcobacter ebronensis</name>
    <dbReference type="NCBI Taxonomy" id="1462615"/>
    <lineage>
        <taxon>Bacteria</taxon>
        <taxon>Pseudomonadati</taxon>
        <taxon>Campylobacterota</taxon>
        <taxon>Epsilonproteobacteria</taxon>
        <taxon>Campylobacterales</taxon>
        <taxon>Arcobacteraceae</taxon>
        <taxon>Halarcobacter</taxon>
    </lineage>
</organism>
<dbReference type="Gene3D" id="3.90.226.10">
    <property type="entry name" value="2-enoyl-CoA Hydratase, Chain A, domain 1"/>
    <property type="match status" value="1"/>
</dbReference>
<dbReference type="PANTHER" id="PTHR32060:SF30">
    <property type="entry name" value="CARBOXY-TERMINAL PROCESSING PROTEASE CTPA"/>
    <property type="match status" value="1"/>
</dbReference>
<evidence type="ECO:0000256" key="3">
    <source>
        <dbReference type="ARBA" id="ARBA00022801"/>
    </source>
</evidence>
<dbReference type="PANTHER" id="PTHR32060">
    <property type="entry name" value="TAIL-SPECIFIC PROTEASE"/>
    <property type="match status" value="1"/>
</dbReference>
<dbReference type="FunFam" id="2.30.42.10:FF:000063">
    <property type="entry name" value="Peptidase, S41 family"/>
    <property type="match status" value="1"/>
</dbReference>
<name>A0A4Q0YE85_9BACT</name>
<dbReference type="InterPro" id="IPR029045">
    <property type="entry name" value="ClpP/crotonase-like_dom_sf"/>
</dbReference>
<evidence type="ECO:0000313" key="9">
    <source>
        <dbReference type="Proteomes" id="UP000290172"/>
    </source>
</evidence>
<dbReference type="GO" id="GO:0006508">
    <property type="term" value="P:proteolysis"/>
    <property type="evidence" value="ECO:0007669"/>
    <property type="project" value="UniProtKB-KW"/>
</dbReference>
<gene>
    <name evidence="8" type="ORF">CRV08_08905</name>
</gene>
<dbReference type="NCBIfam" id="TIGR00225">
    <property type="entry name" value="prc"/>
    <property type="match status" value="1"/>
</dbReference>
<evidence type="ECO:0000256" key="2">
    <source>
        <dbReference type="ARBA" id="ARBA00022670"/>
    </source>
</evidence>
<dbReference type="CDD" id="cd07560">
    <property type="entry name" value="Peptidase_S41_CPP"/>
    <property type="match status" value="1"/>
</dbReference>
<keyword evidence="3 5" id="KW-0378">Hydrolase</keyword>
<accession>A0A4Q0YE85</accession>
<keyword evidence="4 5" id="KW-0720">Serine protease</keyword>
<evidence type="ECO:0000313" key="8">
    <source>
        <dbReference type="EMBL" id="RXJ67924.1"/>
    </source>
</evidence>
<dbReference type="InterPro" id="IPR055210">
    <property type="entry name" value="CtpA/B_N"/>
</dbReference>
<dbReference type="PROSITE" id="PS50106">
    <property type="entry name" value="PDZ"/>
    <property type="match status" value="1"/>
</dbReference>
<dbReference type="SUPFAM" id="SSF50156">
    <property type="entry name" value="PDZ domain-like"/>
    <property type="match status" value="1"/>
</dbReference>
<dbReference type="InterPro" id="IPR036034">
    <property type="entry name" value="PDZ_sf"/>
</dbReference>
<dbReference type="Pfam" id="PF03572">
    <property type="entry name" value="Peptidase_S41"/>
    <property type="match status" value="1"/>
</dbReference>